<dbReference type="InterPro" id="IPR042044">
    <property type="entry name" value="EXOC6PINT-1/Sec15/Tip20_C_dom2"/>
</dbReference>
<dbReference type="EMBL" id="OZ034820">
    <property type="protein sequence ID" value="CAL1403437.1"/>
    <property type="molecule type" value="Genomic_DNA"/>
</dbReference>
<feature type="region of interest" description="Disordered" evidence="1">
    <location>
        <begin position="1"/>
        <end position="25"/>
    </location>
</feature>
<dbReference type="Proteomes" id="UP001497516">
    <property type="component" value="Chromosome 7"/>
</dbReference>
<feature type="compositionally biased region" description="Low complexity" evidence="1">
    <location>
        <begin position="1"/>
        <end position="18"/>
    </location>
</feature>
<dbReference type="PANTHER" id="PTHR13520:SF0">
    <property type="entry name" value="RAD50-INTERACTING PROTEIN 1"/>
    <property type="match status" value="1"/>
</dbReference>
<organism evidence="2 3">
    <name type="scientific">Linum trigynum</name>
    <dbReference type="NCBI Taxonomy" id="586398"/>
    <lineage>
        <taxon>Eukaryota</taxon>
        <taxon>Viridiplantae</taxon>
        <taxon>Streptophyta</taxon>
        <taxon>Embryophyta</taxon>
        <taxon>Tracheophyta</taxon>
        <taxon>Spermatophyta</taxon>
        <taxon>Magnoliopsida</taxon>
        <taxon>eudicotyledons</taxon>
        <taxon>Gunneridae</taxon>
        <taxon>Pentapetalae</taxon>
        <taxon>rosids</taxon>
        <taxon>fabids</taxon>
        <taxon>Malpighiales</taxon>
        <taxon>Linaceae</taxon>
        <taxon>Linum</taxon>
    </lineage>
</organism>
<sequence>MESPASSSSSPSCSGSSPRTNGFLPRKGELSSHHLEFLNQKLATREDLLSRAPILSAELEAKCAELDADFLQLQRQLTKLSVSWISRSFAAKSSVRNLNLALENLSLVTSQCGIGSRTIQRVVREELPQLAKQVLLIQTIREYADTALRLEALVGDLEDVVFSSSTFSLRNMVSVKLLTSQISVDFGPKQELLTQAIKLMNDIEEVLVEIVKSRSQWCHLLDSVDARVERTLAVVRPQVLADHRALLSSFGWPPMLATSKADGTGRQDPLPNPLVLMGGDKRELYSKSFLALCALQHMQTRRENRQHKSTEQEEHGVGLWAIDELVSPIASRMEYHFSKWADQPELMFALVHKTTSAFIVGVDDILQPLIDKARLVSYSAKEAWVSAMVQLISGFLARKVFPVLVAKYKEKDLKSEATSSWLHFIDCMVGFDKQMRALVNSDSCFFLEESERFEGLSRSLSVLEVFCENPDWLKHWAKIELKDSWNKLKPELGDERAWSISRNPRDDIRIGTESEHFLLSTSQEHKAPPLAESSLKIIWELIEKSRHFPAVLPRVQFVRLSACRFIWYFLNVLVYRCKNTEFSPDYIADALIRVCGSINAARYLESKLKERSDDIDFLEMRIAERGPDFDGKDEKCFFCEEIRSLADLQTNWLMEIASVLLHHFETSSWDYTQNKRQFEQRQDDLGLAVVSDDLVQGLDALRGQLQVLNTSLNAKDFFDLWRSVADGLDHYIYSSIFSSSFQFSGEGIHQFESDMKALFLVFRPFCVRPEAFFPFLVDTLKLLMMSKEETNQLRLVLARDESRKKSLQFCSISHLTHDQAVKVLRLRKWLDTSC</sequence>
<keyword evidence="3" id="KW-1185">Reference proteome</keyword>
<dbReference type="PANTHER" id="PTHR13520">
    <property type="entry name" value="RAD50-INTERACTING PROTEIN 1 RINT-1"/>
    <property type="match status" value="1"/>
</dbReference>
<dbReference type="Gene3D" id="1.20.58.670">
    <property type="entry name" value="Dsl1p vesicle tethering complex, Tip20p subunit, domain D"/>
    <property type="match status" value="1"/>
</dbReference>
<dbReference type="PROSITE" id="PS51386">
    <property type="entry name" value="RINT1_TIP20"/>
    <property type="match status" value="1"/>
</dbReference>
<dbReference type="Pfam" id="PF04437">
    <property type="entry name" value="RINT1_TIP1"/>
    <property type="match status" value="1"/>
</dbReference>
<dbReference type="GO" id="GO:0070939">
    <property type="term" value="C:Dsl1/NZR complex"/>
    <property type="evidence" value="ECO:0007669"/>
    <property type="project" value="InterPro"/>
</dbReference>
<evidence type="ECO:0000256" key="1">
    <source>
        <dbReference type="SAM" id="MobiDB-lite"/>
    </source>
</evidence>
<protein>
    <recommendedName>
        <fullName evidence="4">RAD50-interacting protein 1</fullName>
    </recommendedName>
</protein>
<dbReference type="AlphaFoldDB" id="A0AAV2FZP1"/>
<reference evidence="2 3" key="1">
    <citation type="submission" date="2024-04" db="EMBL/GenBank/DDBJ databases">
        <authorList>
            <person name="Fracassetti M."/>
        </authorList>
    </citation>
    <scope>NUCLEOTIDE SEQUENCE [LARGE SCALE GENOMIC DNA]</scope>
</reference>
<accession>A0AAV2FZP1</accession>
<dbReference type="GO" id="GO:0060628">
    <property type="term" value="P:regulation of ER to Golgi vesicle-mediated transport"/>
    <property type="evidence" value="ECO:0007669"/>
    <property type="project" value="TreeGrafter"/>
</dbReference>
<proteinExistence type="predicted"/>
<name>A0AAV2FZP1_9ROSI</name>
<gene>
    <name evidence="2" type="ORF">LTRI10_LOCUS43374</name>
</gene>
<dbReference type="GO" id="GO:0006888">
    <property type="term" value="P:endoplasmic reticulum to Golgi vesicle-mediated transport"/>
    <property type="evidence" value="ECO:0007669"/>
    <property type="project" value="InterPro"/>
</dbReference>
<evidence type="ECO:0000313" key="2">
    <source>
        <dbReference type="EMBL" id="CAL1403437.1"/>
    </source>
</evidence>
<evidence type="ECO:0008006" key="4">
    <source>
        <dbReference type="Google" id="ProtNLM"/>
    </source>
</evidence>
<dbReference type="InterPro" id="IPR007528">
    <property type="entry name" value="RINT1_Tip20"/>
</dbReference>
<dbReference type="GO" id="GO:0006890">
    <property type="term" value="P:retrograde vesicle-mediated transport, Golgi to endoplasmic reticulum"/>
    <property type="evidence" value="ECO:0007669"/>
    <property type="project" value="InterPro"/>
</dbReference>
<evidence type="ECO:0000313" key="3">
    <source>
        <dbReference type="Proteomes" id="UP001497516"/>
    </source>
</evidence>